<comment type="subcellular location">
    <subcellularLocation>
        <location evidence="1">Membrane</location>
        <topology evidence="1">Multi-pass membrane protein</topology>
    </subcellularLocation>
</comment>
<feature type="transmembrane region" description="Helical" evidence="9">
    <location>
        <begin position="12"/>
        <end position="30"/>
    </location>
</feature>
<keyword evidence="11" id="KW-1185">Reference proteome</keyword>
<evidence type="ECO:0000256" key="2">
    <source>
        <dbReference type="ARBA" id="ARBA00005931"/>
    </source>
</evidence>
<dbReference type="EMBL" id="JBJQOH010000001">
    <property type="protein sequence ID" value="KAL3702400.1"/>
    <property type="molecule type" value="Genomic_DNA"/>
</dbReference>
<feature type="transmembrane region" description="Helical" evidence="9">
    <location>
        <begin position="284"/>
        <end position="305"/>
    </location>
</feature>
<dbReference type="GO" id="GO:0005524">
    <property type="term" value="F:ATP binding"/>
    <property type="evidence" value="ECO:0007669"/>
    <property type="project" value="UniProtKB-KW"/>
</dbReference>
<name>A0ABD3IJ15_9MARC</name>
<organism evidence="10 11">
    <name type="scientific">Riccia sorocarpa</name>
    <dbReference type="NCBI Taxonomy" id="122646"/>
    <lineage>
        <taxon>Eukaryota</taxon>
        <taxon>Viridiplantae</taxon>
        <taxon>Streptophyta</taxon>
        <taxon>Embryophyta</taxon>
        <taxon>Marchantiophyta</taxon>
        <taxon>Marchantiopsida</taxon>
        <taxon>Marchantiidae</taxon>
        <taxon>Marchantiales</taxon>
        <taxon>Ricciaceae</taxon>
        <taxon>Riccia</taxon>
    </lineage>
</organism>
<feature type="transmembrane region" description="Helical" evidence="9">
    <location>
        <begin position="396"/>
        <end position="418"/>
    </location>
</feature>
<reference evidence="10 11" key="1">
    <citation type="submission" date="2024-09" db="EMBL/GenBank/DDBJ databases">
        <title>Chromosome-scale assembly of Riccia sorocarpa.</title>
        <authorList>
            <person name="Paukszto L."/>
        </authorList>
    </citation>
    <scope>NUCLEOTIDE SEQUENCE [LARGE SCALE GENOMIC DNA]</scope>
    <source>
        <strain evidence="10">LP-2024</strain>
        <tissue evidence="10">Aerial parts of the thallus</tissue>
    </source>
</reference>
<dbReference type="GO" id="GO:0016020">
    <property type="term" value="C:membrane"/>
    <property type="evidence" value="ECO:0007669"/>
    <property type="project" value="UniProtKB-SubCell"/>
</dbReference>
<keyword evidence="7 9" id="KW-1133">Transmembrane helix</keyword>
<evidence type="ECO:0000313" key="10">
    <source>
        <dbReference type="EMBL" id="KAL3702400.1"/>
    </source>
</evidence>
<evidence type="ECO:0000256" key="3">
    <source>
        <dbReference type="ARBA" id="ARBA00022448"/>
    </source>
</evidence>
<feature type="transmembrane region" description="Helical" evidence="9">
    <location>
        <begin position="107"/>
        <end position="129"/>
    </location>
</feature>
<comment type="caution">
    <text evidence="10">The sequence shown here is derived from an EMBL/GenBank/DDBJ whole genome shotgun (WGS) entry which is preliminary data.</text>
</comment>
<dbReference type="PANTHER" id="PTHR31081:SF17">
    <property type="entry name" value="UREIDE PERMEASE"/>
    <property type="match status" value="1"/>
</dbReference>
<dbReference type="InterPro" id="IPR009834">
    <property type="entry name" value="Ureide_permease"/>
</dbReference>
<dbReference type="PANTHER" id="PTHR31081">
    <property type="entry name" value="UREIDE PERMEASE 1-RELATED-RELATED"/>
    <property type="match status" value="1"/>
</dbReference>
<sequence>MFLLEDKASAIALMIVALWCLGSWPAFFNVLERRGRLPQHTYLDYAISTYFTASVFCLLLGEVGESSASSPNFIDQLGQNNLPSVVFAMLGGLALCSGNISMQYSLALVGISVTEVVSASLGVVGGTSVNYFLDQGLNKASFLFPGVGCFLVAVVIGSFCHASNEADIRAKFAHTIESGAAHKPLVEGLPQKSPTDWSKHCRGWLKRGKTIVEKWMPLVVKHAAASVKYEHVNDEAPERGKYEAVPDKAPELHFKNESSSAVGSAVYLEHLEEVRAIKVRGHSVMFGLSVAFFTGSCYALFSPLFNLATNDQFNLLEDGVPHLSVYVTFFYFSTAFFVLSMVVQIYLLYHPMMGLPKSSFTAYLKDWEGRHLAVLAGFVCSFGNVCQFMGGEAAGYAAASAVQALPLVGTLWGVVLFGEYHRSSCKTYSLLGAMLLMFMAAVVIIMASATQRT</sequence>
<gene>
    <name evidence="10" type="ORF">R1sor_020422</name>
</gene>
<feature type="transmembrane region" description="Helical" evidence="9">
    <location>
        <begin position="141"/>
        <end position="162"/>
    </location>
</feature>
<comment type="similarity">
    <text evidence="2">Belongs to the plant ureide permease (TC 2.A.7.19) family.</text>
</comment>
<proteinExistence type="inferred from homology"/>
<keyword evidence="5" id="KW-0547">Nucleotide-binding</keyword>
<dbReference type="Pfam" id="PF07168">
    <property type="entry name" value="Ureide_permease"/>
    <property type="match status" value="2"/>
</dbReference>
<evidence type="ECO:0000256" key="1">
    <source>
        <dbReference type="ARBA" id="ARBA00004141"/>
    </source>
</evidence>
<keyword evidence="3" id="KW-0813">Transport</keyword>
<evidence type="ECO:0000256" key="8">
    <source>
        <dbReference type="ARBA" id="ARBA00023136"/>
    </source>
</evidence>
<feature type="transmembrane region" description="Helical" evidence="9">
    <location>
        <begin position="430"/>
        <end position="449"/>
    </location>
</feature>
<keyword evidence="6" id="KW-0067">ATP-binding</keyword>
<dbReference type="AlphaFoldDB" id="A0ABD3IJ15"/>
<evidence type="ECO:0000256" key="4">
    <source>
        <dbReference type="ARBA" id="ARBA00022692"/>
    </source>
</evidence>
<evidence type="ECO:0000256" key="9">
    <source>
        <dbReference type="SAM" id="Phobius"/>
    </source>
</evidence>
<dbReference type="InterPro" id="IPR030189">
    <property type="entry name" value="UPS_plant"/>
</dbReference>
<keyword evidence="4 9" id="KW-0812">Transmembrane</keyword>
<protein>
    <recommendedName>
        <fullName evidence="12">Ureide permease 2</fullName>
    </recommendedName>
</protein>
<feature type="transmembrane region" description="Helical" evidence="9">
    <location>
        <begin position="81"/>
        <end position="100"/>
    </location>
</feature>
<evidence type="ECO:0000256" key="5">
    <source>
        <dbReference type="ARBA" id="ARBA00022741"/>
    </source>
</evidence>
<accession>A0ABD3IJ15</accession>
<evidence type="ECO:0000256" key="7">
    <source>
        <dbReference type="ARBA" id="ARBA00022989"/>
    </source>
</evidence>
<evidence type="ECO:0000256" key="6">
    <source>
        <dbReference type="ARBA" id="ARBA00022840"/>
    </source>
</evidence>
<feature type="transmembrane region" description="Helical" evidence="9">
    <location>
        <begin position="325"/>
        <end position="349"/>
    </location>
</feature>
<dbReference type="Proteomes" id="UP001633002">
    <property type="component" value="Unassembled WGS sequence"/>
</dbReference>
<evidence type="ECO:0008006" key="12">
    <source>
        <dbReference type="Google" id="ProtNLM"/>
    </source>
</evidence>
<feature type="transmembrane region" description="Helical" evidence="9">
    <location>
        <begin position="42"/>
        <end position="61"/>
    </location>
</feature>
<evidence type="ECO:0000313" key="11">
    <source>
        <dbReference type="Proteomes" id="UP001633002"/>
    </source>
</evidence>
<feature type="transmembrane region" description="Helical" evidence="9">
    <location>
        <begin position="370"/>
        <end position="390"/>
    </location>
</feature>
<keyword evidence="8 9" id="KW-0472">Membrane</keyword>